<feature type="non-terminal residue" evidence="2">
    <location>
        <position position="1"/>
    </location>
</feature>
<dbReference type="AlphaFoldDB" id="A0A9P6EUJ5"/>
<accession>A0A9P6EUJ5</accession>
<feature type="non-terminal residue" evidence="2">
    <location>
        <position position="205"/>
    </location>
</feature>
<gene>
    <name evidence="2" type="ORF">EC957_001871</name>
</gene>
<evidence type="ECO:0000313" key="3">
    <source>
        <dbReference type="Proteomes" id="UP000723463"/>
    </source>
</evidence>
<keyword evidence="3" id="KW-1185">Reference proteome</keyword>
<dbReference type="InterPro" id="IPR056251">
    <property type="entry name" value="Arm_rpt_dom"/>
</dbReference>
<proteinExistence type="predicted"/>
<name>A0A9P6EUJ5_9FUNG</name>
<dbReference type="Pfam" id="PF23948">
    <property type="entry name" value="ARM_5"/>
    <property type="match status" value="1"/>
</dbReference>
<feature type="domain" description="Arm-like repeat" evidence="1">
    <location>
        <begin position="3"/>
        <end position="139"/>
    </location>
</feature>
<reference evidence="2" key="1">
    <citation type="journal article" date="2020" name="Fungal Divers.">
        <title>Resolving the Mortierellaceae phylogeny through synthesis of multi-gene phylogenetics and phylogenomics.</title>
        <authorList>
            <person name="Vandepol N."/>
            <person name="Liber J."/>
            <person name="Desiro A."/>
            <person name="Na H."/>
            <person name="Kennedy M."/>
            <person name="Barry K."/>
            <person name="Grigoriev I.V."/>
            <person name="Miller A.N."/>
            <person name="O'Donnell K."/>
            <person name="Stajich J.E."/>
            <person name="Bonito G."/>
        </authorList>
    </citation>
    <scope>NUCLEOTIDE SEQUENCE</scope>
    <source>
        <strain evidence="2">NRRL 2591</strain>
    </source>
</reference>
<sequence length="205" mass="22818">GLLKGIESLQEIGAEVVGAVSIGIEVVEALRVGADGVVRTSENKFDFMKKRSWYLALQGTALFIHQGRLSDFNIVVSQAPCRNKANFQWGICRQVGEIAVDPLWDVHVRQQAVDFLGELFRSGDDWKPHVDVKRWILTILIQISELLDVPIKNRAVALLVDLKKGGITECPGSFSLSRRLPLPSISPLLAKVQEIPKLEYDLHVL</sequence>
<evidence type="ECO:0000259" key="1">
    <source>
        <dbReference type="Pfam" id="PF23948"/>
    </source>
</evidence>
<protein>
    <recommendedName>
        <fullName evidence="1">Arm-like repeat domain-containing protein</fullName>
    </recommendedName>
</protein>
<dbReference type="Proteomes" id="UP000723463">
    <property type="component" value="Unassembled WGS sequence"/>
</dbReference>
<comment type="caution">
    <text evidence="2">The sequence shown here is derived from an EMBL/GenBank/DDBJ whole genome shotgun (WGS) entry which is preliminary data.</text>
</comment>
<dbReference type="EMBL" id="JAAAXW010001352">
    <property type="protein sequence ID" value="KAF9535225.1"/>
    <property type="molecule type" value="Genomic_DNA"/>
</dbReference>
<organism evidence="2 3">
    <name type="scientific">Mortierella hygrophila</name>
    <dbReference type="NCBI Taxonomy" id="979708"/>
    <lineage>
        <taxon>Eukaryota</taxon>
        <taxon>Fungi</taxon>
        <taxon>Fungi incertae sedis</taxon>
        <taxon>Mucoromycota</taxon>
        <taxon>Mortierellomycotina</taxon>
        <taxon>Mortierellomycetes</taxon>
        <taxon>Mortierellales</taxon>
        <taxon>Mortierellaceae</taxon>
        <taxon>Mortierella</taxon>
    </lineage>
</organism>
<evidence type="ECO:0000313" key="2">
    <source>
        <dbReference type="EMBL" id="KAF9535225.1"/>
    </source>
</evidence>